<feature type="domain" description="AIG1-type G" evidence="5">
    <location>
        <begin position="241"/>
        <end position="439"/>
    </location>
</feature>
<dbReference type="InterPro" id="IPR027417">
    <property type="entry name" value="P-loop_NTPase"/>
</dbReference>
<sequence>MNPSGSHSSSELRILLLGPKIAEKSSVGNTILGKKAFDLKKTLQCVEKHSEIAGRKIIVVDTPGWWGNLPFEENPELYKQEIILSVTKCPPGPHVLLLVLNVDTPFKQNEKDSLRDNMKCFGEDVWRYTIVLFTCEDHLGDITTQQFIESENFQWLIEKCGKRCHVFNTKNWGDQSQVTELLKKIQDMVEENRGGHYEIDKETLQQVEEKKKEQKKRADERRMKNQQLKDEMRTTGNKHSLSELRMVLLGYNGSGKSSAGNTILGKSALDSKRSLTSSVREGNVAGRHVTVVDTPGRRRNYHSKYTPRLYKDEIVLSPSHCPPGPHVFLLVIRVDVSFTEVYRKAVEEHVALLGLKVWDHMIVLFTFGDWLKDTSIELFIESEGEALQWIIDKCRNRYHVFNNRNTDDDNQVTELFEKIEEMVAEKREHYFKIQKQNFQVVKNERMKVEERAKQIKAEVQKRDELRRSASGYAELFEMRLVLLGPHYSGISSTGNTILRRQAFDRRITENLSVNGEVAERRLTVVCTPGFEKDFLIGERLEDAKRNLLRSVAELSSGTHAFILVQSVDCSFAEEEKGALEKIVGSLGETVWNHMLVLFAVGDELGETPIELFIASEGDALQWLIQKCGNRYHVLNTKNWGDGSQVTELLEKIEEVVAGNKGCQFRLDEETLNWIEKKASSIPIRRAESMDDPLNFAARYSPSSGISSAYVSQRSQEAPEEWHLKSSSKMSSGVESLGSIPEFD</sequence>
<dbReference type="SUPFAM" id="SSF52540">
    <property type="entry name" value="P-loop containing nucleoside triphosphate hydrolases"/>
    <property type="match status" value="3"/>
</dbReference>
<comment type="similarity">
    <text evidence="1">Belongs to the TRAFAC class TrmE-Era-EngA-EngB-Septin-like GTPase superfamily. AIG1/Toc34/Toc159-like paraseptin GTPase family. IAN subfamily.</text>
</comment>
<dbReference type="InterPro" id="IPR006703">
    <property type="entry name" value="G_AIG1"/>
</dbReference>
<dbReference type="PANTHER" id="PTHR10903">
    <property type="entry name" value="GTPASE, IMAP FAMILY MEMBER-RELATED"/>
    <property type="match status" value="1"/>
</dbReference>
<dbReference type="EMBL" id="JAYMGO010000015">
    <property type="protein sequence ID" value="KAL1261058.1"/>
    <property type="molecule type" value="Genomic_DNA"/>
</dbReference>
<feature type="compositionally biased region" description="Basic and acidic residues" evidence="4">
    <location>
        <begin position="209"/>
        <end position="233"/>
    </location>
</feature>
<reference evidence="6 7" key="1">
    <citation type="submission" date="2023-09" db="EMBL/GenBank/DDBJ databases">
        <authorList>
            <person name="Wang M."/>
        </authorList>
    </citation>
    <scope>NUCLEOTIDE SEQUENCE [LARGE SCALE GENOMIC DNA]</scope>
    <source>
        <strain evidence="6">GT-2023</strain>
        <tissue evidence="6">Liver</tissue>
    </source>
</reference>
<name>A0ABR3M7G5_9TELE</name>
<accession>A0ABR3M7G5</accession>
<dbReference type="Gene3D" id="3.40.50.300">
    <property type="entry name" value="P-loop containing nucleotide triphosphate hydrolases"/>
    <property type="match status" value="3"/>
</dbReference>
<keyword evidence="7" id="KW-1185">Reference proteome</keyword>
<proteinExistence type="inferred from homology"/>
<evidence type="ECO:0000313" key="7">
    <source>
        <dbReference type="Proteomes" id="UP001558613"/>
    </source>
</evidence>
<organism evidence="6 7">
    <name type="scientific">Cirrhinus molitorella</name>
    <name type="common">mud carp</name>
    <dbReference type="NCBI Taxonomy" id="172907"/>
    <lineage>
        <taxon>Eukaryota</taxon>
        <taxon>Metazoa</taxon>
        <taxon>Chordata</taxon>
        <taxon>Craniata</taxon>
        <taxon>Vertebrata</taxon>
        <taxon>Euteleostomi</taxon>
        <taxon>Actinopterygii</taxon>
        <taxon>Neopterygii</taxon>
        <taxon>Teleostei</taxon>
        <taxon>Ostariophysi</taxon>
        <taxon>Cypriniformes</taxon>
        <taxon>Cyprinidae</taxon>
        <taxon>Labeoninae</taxon>
        <taxon>Labeonini</taxon>
        <taxon>Cirrhinus</taxon>
    </lineage>
</organism>
<evidence type="ECO:0000259" key="5">
    <source>
        <dbReference type="PROSITE" id="PS51720"/>
    </source>
</evidence>
<comment type="caution">
    <text evidence="6">The sequence shown here is derived from an EMBL/GenBank/DDBJ whole genome shotgun (WGS) entry which is preliminary data.</text>
</comment>
<dbReference type="Pfam" id="PF04548">
    <property type="entry name" value="AIG1"/>
    <property type="match status" value="3"/>
</dbReference>
<dbReference type="Proteomes" id="UP001558613">
    <property type="component" value="Unassembled WGS sequence"/>
</dbReference>
<gene>
    <name evidence="6" type="ORF">QQF64_008885</name>
</gene>
<feature type="region of interest" description="Disordered" evidence="4">
    <location>
        <begin position="720"/>
        <end position="743"/>
    </location>
</feature>
<dbReference type="PROSITE" id="PS51720">
    <property type="entry name" value="G_AIG1"/>
    <property type="match status" value="3"/>
</dbReference>
<keyword evidence="3" id="KW-0342">GTP-binding</keyword>
<dbReference type="InterPro" id="IPR045058">
    <property type="entry name" value="GIMA/IAN/Toc"/>
</dbReference>
<feature type="region of interest" description="Disordered" evidence="4">
    <location>
        <begin position="209"/>
        <end position="237"/>
    </location>
</feature>
<evidence type="ECO:0000256" key="1">
    <source>
        <dbReference type="ARBA" id="ARBA00008535"/>
    </source>
</evidence>
<feature type="compositionally biased region" description="Low complexity" evidence="4">
    <location>
        <begin position="724"/>
        <end position="743"/>
    </location>
</feature>
<feature type="domain" description="AIG1-type G" evidence="5">
    <location>
        <begin position="9"/>
        <end position="206"/>
    </location>
</feature>
<keyword evidence="2" id="KW-0547">Nucleotide-binding</keyword>
<dbReference type="PANTHER" id="PTHR10903:SF107">
    <property type="entry name" value="GTPASE IMAP FAMILY MEMBER 4-LIKE-RELATED"/>
    <property type="match status" value="1"/>
</dbReference>
<evidence type="ECO:0000256" key="2">
    <source>
        <dbReference type="ARBA" id="ARBA00022741"/>
    </source>
</evidence>
<feature type="domain" description="AIG1-type G" evidence="5">
    <location>
        <begin position="475"/>
        <end position="673"/>
    </location>
</feature>
<evidence type="ECO:0000256" key="3">
    <source>
        <dbReference type="ARBA" id="ARBA00023134"/>
    </source>
</evidence>
<evidence type="ECO:0000256" key="4">
    <source>
        <dbReference type="SAM" id="MobiDB-lite"/>
    </source>
</evidence>
<protein>
    <recommendedName>
        <fullName evidence="5">AIG1-type G domain-containing protein</fullName>
    </recommendedName>
</protein>
<evidence type="ECO:0000313" key="6">
    <source>
        <dbReference type="EMBL" id="KAL1261058.1"/>
    </source>
</evidence>